<organism evidence="1 2">
    <name type="scientific">Pilimelia terevasa</name>
    <dbReference type="NCBI Taxonomy" id="53372"/>
    <lineage>
        <taxon>Bacteria</taxon>
        <taxon>Bacillati</taxon>
        <taxon>Actinomycetota</taxon>
        <taxon>Actinomycetes</taxon>
        <taxon>Micromonosporales</taxon>
        <taxon>Micromonosporaceae</taxon>
        <taxon>Pilimelia</taxon>
    </lineage>
</organism>
<dbReference type="AlphaFoldDB" id="A0A8J3BTB1"/>
<dbReference type="EMBL" id="BMQC01000009">
    <property type="protein sequence ID" value="GGK34116.1"/>
    <property type="molecule type" value="Genomic_DNA"/>
</dbReference>
<dbReference type="RefSeq" id="WP_189114793.1">
    <property type="nucleotide sequence ID" value="NZ_BMQC01000009.1"/>
</dbReference>
<comment type="caution">
    <text evidence="1">The sequence shown here is derived from an EMBL/GenBank/DDBJ whole genome shotgun (WGS) entry which is preliminary data.</text>
</comment>
<gene>
    <name evidence="1" type="ORF">GCM10010124_28400</name>
</gene>
<name>A0A8J3BTB1_9ACTN</name>
<sequence length="121" mass="13023">MDTEADTGDFCRIFVAGRATAQEVSTALRATGRYAADASSLVRDGVLVDVRRNKSMPRVPAAERAAILEHSGEWFGWPVVVDVWRESAADASTDTLRAVASGVRDDLRTAGCRVKIVADLT</sequence>
<proteinExistence type="predicted"/>
<reference evidence="1" key="2">
    <citation type="submission" date="2020-09" db="EMBL/GenBank/DDBJ databases">
        <authorList>
            <person name="Sun Q."/>
            <person name="Ohkuma M."/>
        </authorList>
    </citation>
    <scope>NUCLEOTIDE SEQUENCE</scope>
    <source>
        <strain evidence="1">JCM 3091</strain>
    </source>
</reference>
<protein>
    <submittedName>
        <fullName evidence="1">Uncharacterized protein</fullName>
    </submittedName>
</protein>
<accession>A0A8J3BTB1</accession>
<keyword evidence="2" id="KW-1185">Reference proteome</keyword>
<dbReference type="Proteomes" id="UP000662200">
    <property type="component" value="Unassembled WGS sequence"/>
</dbReference>
<evidence type="ECO:0000313" key="1">
    <source>
        <dbReference type="EMBL" id="GGK34116.1"/>
    </source>
</evidence>
<evidence type="ECO:0000313" key="2">
    <source>
        <dbReference type="Proteomes" id="UP000662200"/>
    </source>
</evidence>
<reference evidence="1" key="1">
    <citation type="journal article" date="2014" name="Int. J. Syst. Evol. Microbiol.">
        <title>Complete genome sequence of Corynebacterium casei LMG S-19264T (=DSM 44701T), isolated from a smear-ripened cheese.</title>
        <authorList>
            <consortium name="US DOE Joint Genome Institute (JGI-PGF)"/>
            <person name="Walter F."/>
            <person name="Albersmeier A."/>
            <person name="Kalinowski J."/>
            <person name="Ruckert C."/>
        </authorList>
    </citation>
    <scope>NUCLEOTIDE SEQUENCE</scope>
    <source>
        <strain evidence="1">JCM 3091</strain>
    </source>
</reference>